<dbReference type="EMBL" id="KN847534">
    <property type="protein sequence ID" value="KIW06953.1"/>
    <property type="molecule type" value="Genomic_DNA"/>
</dbReference>
<feature type="signal peptide" evidence="2">
    <location>
        <begin position="1"/>
        <end position="20"/>
    </location>
</feature>
<evidence type="ECO:0000256" key="2">
    <source>
        <dbReference type="SAM" id="SignalP"/>
    </source>
</evidence>
<dbReference type="AlphaFoldDB" id="A0A0D2AJ73"/>
<dbReference type="InterPro" id="IPR054293">
    <property type="entry name" value="DUF7029"/>
</dbReference>
<accession>A0A0D2AJ73</accession>
<evidence type="ECO:0000313" key="6">
    <source>
        <dbReference type="Proteomes" id="UP000053259"/>
    </source>
</evidence>
<keyword evidence="6" id="KW-1185">Reference proteome</keyword>
<dbReference type="Pfam" id="PF22974">
    <property type="entry name" value="DUF7029"/>
    <property type="match status" value="1"/>
</dbReference>
<evidence type="ECO:0000259" key="4">
    <source>
        <dbReference type="Pfam" id="PF23865"/>
    </source>
</evidence>
<dbReference type="GeneID" id="27310587"/>
<dbReference type="HOGENOM" id="CLU_030295_0_0_1"/>
<dbReference type="InterPro" id="IPR055647">
    <property type="entry name" value="DUF7223"/>
</dbReference>
<organism evidence="5 6">
    <name type="scientific">Verruconis gallopava</name>
    <dbReference type="NCBI Taxonomy" id="253628"/>
    <lineage>
        <taxon>Eukaryota</taxon>
        <taxon>Fungi</taxon>
        <taxon>Dikarya</taxon>
        <taxon>Ascomycota</taxon>
        <taxon>Pezizomycotina</taxon>
        <taxon>Dothideomycetes</taxon>
        <taxon>Pleosporomycetidae</taxon>
        <taxon>Venturiales</taxon>
        <taxon>Sympoventuriaceae</taxon>
        <taxon>Verruconis</taxon>
    </lineage>
</organism>
<dbReference type="Pfam" id="PF23865">
    <property type="entry name" value="DUF7223"/>
    <property type="match status" value="1"/>
</dbReference>
<reference evidence="5 6" key="1">
    <citation type="submission" date="2015-01" db="EMBL/GenBank/DDBJ databases">
        <title>The Genome Sequence of Ochroconis gallopava CBS43764.</title>
        <authorList>
            <consortium name="The Broad Institute Genomics Platform"/>
            <person name="Cuomo C."/>
            <person name="de Hoog S."/>
            <person name="Gorbushina A."/>
            <person name="Stielow B."/>
            <person name="Teixiera M."/>
            <person name="Abouelleil A."/>
            <person name="Chapman S.B."/>
            <person name="Priest M."/>
            <person name="Young S.K."/>
            <person name="Wortman J."/>
            <person name="Nusbaum C."/>
            <person name="Birren B."/>
        </authorList>
    </citation>
    <scope>NUCLEOTIDE SEQUENCE [LARGE SCALE GENOMIC DNA]</scope>
    <source>
        <strain evidence="5 6">CBS 43764</strain>
    </source>
</reference>
<feature type="chain" id="PRO_5002253673" evidence="2">
    <location>
        <begin position="21"/>
        <end position="524"/>
    </location>
</feature>
<dbReference type="RefSeq" id="XP_016216822.1">
    <property type="nucleotide sequence ID" value="XM_016355686.1"/>
</dbReference>
<dbReference type="OrthoDB" id="160645at2759"/>
<dbReference type="VEuPathDB" id="FungiDB:PV09_02614"/>
<evidence type="ECO:0000259" key="3">
    <source>
        <dbReference type="Pfam" id="PF22974"/>
    </source>
</evidence>
<sequence>MFVLSTFIIAISGFSTFTRAVNLKDLPPPPRSKTLSRRYGNSTDLSCLDLQSEETFIWGAADSSSSAVLGQLQVRMPGDSENILSMERFTYLTSAINCTQTSMDIAFKDDEAFGYAKRVWDWVNGADNHSFVMVAGTGDCGWNTARQPFIIYDMMYDDDANIAHLTANASDWQDAIHSFTLDVGHLSDPQDLTKRGDHDKDITIDFNHDFPINYTSLSVPPLSFGVACSNCATSGEFLVQMHLETILGIPTDMTVGLQPQGVSLEIDPTVFLSADLTSSLKKEVELFAIPLEAITIPGGVLNIGLSVPVTVGVSVGPLQAATNIGGGVKVAIPDNATAMVNILDPNTQSSGWDPIVTTKNITIDARLQGSARAYMNVGPALEIEAVGTGAKLTANIGPMIQVRAAAIASTGAACANDAAARHYGVDLSPTYGIVQNIALQNMVLGETSTLVGNEVGLWIHQLPNLCYPFGEPGSVTDTTTIGGDVPAPTQPPTSVLTGSTASSVYASLTATQTAPAETESASSR</sequence>
<proteinExistence type="predicted"/>
<gene>
    <name evidence="5" type="ORF">PV09_02614</name>
</gene>
<dbReference type="Proteomes" id="UP000053259">
    <property type="component" value="Unassembled WGS sequence"/>
</dbReference>
<feature type="domain" description="DUF7223" evidence="4">
    <location>
        <begin position="204"/>
        <end position="428"/>
    </location>
</feature>
<dbReference type="InParanoid" id="A0A0D2AJ73"/>
<evidence type="ECO:0000313" key="5">
    <source>
        <dbReference type="EMBL" id="KIW06953.1"/>
    </source>
</evidence>
<evidence type="ECO:0000256" key="1">
    <source>
        <dbReference type="SAM" id="MobiDB-lite"/>
    </source>
</evidence>
<feature type="region of interest" description="Disordered" evidence="1">
    <location>
        <begin position="477"/>
        <end position="498"/>
    </location>
</feature>
<protein>
    <submittedName>
        <fullName evidence="5">Uncharacterized protein</fullName>
    </submittedName>
</protein>
<feature type="domain" description="DUF7029" evidence="3">
    <location>
        <begin position="78"/>
        <end position="180"/>
    </location>
</feature>
<keyword evidence="2" id="KW-0732">Signal</keyword>
<dbReference type="STRING" id="253628.A0A0D2AJ73"/>
<name>A0A0D2AJ73_9PEZI</name>